<reference evidence="9" key="1">
    <citation type="submission" date="2020-11" db="EMBL/GenBank/DDBJ databases">
        <title>Chlorella ohadii genome sequencing and assembly.</title>
        <authorList>
            <person name="Murik O."/>
            <person name="Treves H."/>
            <person name="Kedem I."/>
            <person name="Shotland Y."/>
            <person name="Kaplan A."/>
        </authorList>
    </citation>
    <scope>NUCLEOTIDE SEQUENCE</scope>
    <source>
        <strain evidence="9">1</strain>
    </source>
</reference>
<keyword evidence="5 7" id="KW-1133">Transmembrane helix</keyword>
<comment type="similarity">
    <text evidence="2">Belongs to the sterol desaturase family.</text>
</comment>
<organism evidence="9 10">
    <name type="scientific">Chlorella ohadii</name>
    <dbReference type="NCBI Taxonomy" id="2649997"/>
    <lineage>
        <taxon>Eukaryota</taxon>
        <taxon>Viridiplantae</taxon>
        <taxon>Chlorophyta</taxon>
        <taxon>core chlorophytes</taxon>
        <taxon>Trebouxiophyceae</taxon>
        <taxon>Chlorellales</taxon>
        <taxon>Chlorellaceae</taxon>
        <taxon>Chlorella clade</taxon>
        <taxon>Chlorella</taxon>
    </lineage>
</organism>
<comment type="caution">
    <text evidence="9">The sequence shown here is derived from an EMBL/GenBank/DDBJ whole genome shotgun (WGS) entry which is preliminary data.</text>
</comment>
<dbReference type="GO" id="GO:0016491">
    <property type="term" value="F:oxidoreductase activity"/>
    <property type="evidence" value="ECO:0007669"/>
    <property type="project" value="InterPro"/>
</dbReference>
<dbReference type="GO" id="GO:0005506">
    <property type="term" value="F:iron ion binding"/>
    <property type="evidence" value="ECO:0007669"/>
    <property type="project" value="InterPro"/>
</dbReference>
<dbReference type="GO" id="GO:0016020">
    <property type="term" value="C:membrane"/>
    <property type="evidence" value="ECO:0007669"/>
    <property type="project" value="UniProtKB-SubCell"/>
</dbReference>
<gene>
    <name evidence="9" type="ORF">COHA_001500</name>
</gene>
<dbReference type="InterPro" id="IPR020084">
    <property type="entry name" value="NUDIX_hydrolase_CS"/>
</dbReference>
<dbReference type="InterPro" id="IPR050307">
    <property type="entry name" value="Sterol_Desaturase_Related"/>
</dbReference>
<evidence type="ECO:0000256" key="2">
    <source>
        <dbReference type="ARBA" id="ARBA00009324"/>
    </source>
</evidence>
<accession>A0AAD5DYZ5</accession>
<dbReference type="PROSITE" id="PS51462">
    <property type="entry name" value="NUDIX"/>
    <property type="match status" value="1"/>
</dbReference>
<keyword evidence="4" id="KW-0378">Hydrolase</keyword>
<feature type="domain" description="Nudix hydrolase" evidence="8">
    <location>
        <begin position="371"/>
        <end position="514"/>
    </location>
</feature>
<dbReference type="CDD" id="cd03671">
    <property type="entry name" value="NUDIX_Ap4A_hydrolase_plant_like"/>
    <property type="match status" value="1"/>
</dbReference>
<comment type="subcellular location">
    <subcellularLocation>
        <location evidence="1">Membrane</location>
    </subcellularLocation>
</comment>
<dbReference type="Pfam" id="PF00293">
    <property type="entry name" value="NUDIX"/>
    <property type="match status" value="1"/>
</dbReference>
<evidence type="ECO:0000256" key="4">
    <source>
        <dbReference type="ARBA" id="ARBA00022801"/>
    </source>
</evidence>
<proteinExistence type="inferred from homology"/>
<evidence type="ECO:0000256" key="7">
    <source>
        <dbReference type="SAM" id="Phobius"/>
    </source>
</evidence>
<evidence type="ECO:0000256" key="3">
    <source>
        <dbReference type="ARBA" id="ARBA00022692"/>
    </source>
</evidence>
<keyword evidence="6 7" id="KW-0472">Membrane</keyword>
<dbReference type="AlphaFoldDB" id="A0AAD5DYZ5"/>
<evidence type="ECO:0000259" key="8">
    <source>
        <dbReference type="PROSITE" id="PS51462"/>
    </source>
</evidence>
<dbReference type="GO" id="GO:0008610">
    <property type="term" value="P:lipid biosynthetic process"/>
    <property type="evidence" value="ECO:0007669"/>
    <property type="project" value="InterPro"/>
</dbReference>
<evidence type="ECO:0000313" key="9">
    <source>
        <dbReference type="EMBL" id="KAI7844846.1"/>
    </source>
</evidence>
<evidence type="ECO:0000256" key="5">
    <source>
        <dbReference type="ARBA" id="ARBA00022989"/>
    </source>
</evidence>
<evidence type="ECO:0000256" key="6">
    <source>
        <dbReference type="ARBA" id="ARBA00023136"/>
    </source>
</evidence>
<evidence type="ECO:0000313" key="10">
    <source>
        <dbReference type="Proteomes" id="UP001205105"/>
    </source>
</evidence>
<dbReference type="PROSITE" id="PS00893">
    <property type="entry name" value="NUDIX_BOX"/>
    <property type="match status" value="1"/>
</dbReference>
<dbReference type="NCBIfam" id="NF001938">
    <property type="entry name" value="PRK00714.1-5"/>
    <property type="match status" value="1"/>
</dbReference>
<name>A0AAD5DYZ5_9CHLO</name>
<dbReference type="InterPro" id="IPR022927">
    <property type="entry name" value="RppH"/>
</dbReference>
<protein>
    <recommendedName>
        <fullName evidence="8">Nudix hydrolase domain-containing protein</fullName>
    </recommendedName>
</protein>
<dbReference type="SUPFAM" id="SSF55811">
    <property type="entry name" value="Nudix"/>
    <property type="match status" value="1"/>
</dbReference>
<dbReference type="Proteomes" id="UP001205105">
    <property type="component" value="Unassembled WGS sequence"/>
</dbReference>
<keyword evidence="3 7" id="KW-0812">Transmembrane</keyword>
<dbReference type="InterPro" id="IPR006694">
    <property type="entry name" value="Fatty_acid_hydroxylase"/>
</dbReference>
<keyword evidence="10" id="KW-1185">Reference proteome</keyword>
<dbReference type="Gene3D" id="3.90.79.10">
    <property type="entry name" value="Nucleoside Triphosphate Pyrophosphohydrolase"/>
    <property type="match status" value="1"/>
</dbReference>
<sequence length="532" mass="59048">MALGALPGPLYGGGFWVAFRQLAAVYYLAGFLLHYVAPRVFHVKTVQVAQPRKHQVAWEAAYSIGPLLVKAGVWTLVEQLHASGRSKLYTGWPPTAQQAAYMLLTIVALDYLHDAWFYWTHRLLHWKPLYRHVHAIHHESSAPTAFCGYSFHVVEALIVFANELLVCFLFPIHLGLHRVYHIFTTIIHEGGHAGYEIAPFIPSIESLVALLLLGRRPCPALNTVRHHDMHHRYPPYHFSLYMTHWDRWCGTEHPKYRSDVAKHFPELDSSSKAAAAVAAAGAAASQDPSTPMQHCLQLVPTLAWQAHTPGEGLWTLAAAASSSDSSGPGSSDAAVAAAAGAARHLPASAAAHPLVKPEGASNILPIRELNEFRRGVGLCIYRKDGLVFAARRLDCPEGSWQMPQGGIDPLENPMRAALRELHEETGIRNARIVASIDHWLTYTFPTRVREPASILKYRGQTQKWFLLEFTGCDDEIDIAGCSHPEFSEFAWRPLASLPPSVVHFKQGVYAQVAQHFGPEIERRCAAAARMRV</sequence>
<dbReference type="GO" id="GO:0016462">
    <property type="term" value="F:pyrophosphatase activity"/>
    <property type="evidence" value="ECO:0007669"/>
    <property type="project" value="UniProtKB-ARBA"/>
</dbReference>
<dbReference type="EMBL" id="JADXDR010000023">
    <property type="protein sequence ID" value="KAI7844846.1"/>
    <property type="molecule type" value="Genomic_DNA"/>
</dbReference>
<dbReference type="Pfam" id="PF04116">
    <property type="entry name" value="FA_hydroxylase"/>
    <property type="match status" value="1"/>
</dbReference>
<dbReference type="InterPro" id="IPR000086">
    <property type="entry name" value="NUDIX_hydrolase_dom"/>
</dbReference>
<feature type="transmembrane region" description="Helical" evidence="7">
    <location>
        <begin position="15"/>
        <end position="36"/>
    </location>
</feature>
<dbReference type="PANTHER" id="PTHR11863">
    <property type="entry name" value="STEROL DESATURASE"/>
    <property type="match status" value="1"/>
</dbReference>
<evidence type="ECO:0000256" key="1">
    <source>
        <dbReference type="ARBA" id="ARBA00004370"/>
    </source>
</evidence>
<dbReference type="InterPro" id="IPR015797">
    <property type="entry name" value="NUDIX_hydrolase-like_dom_sf"/>
</dbReference>